<feature type="transmembrane region" description="Helical" evidence="1">
    <location>
        <begin position="62"/>
        <end position="82"/>
    </location>
</feature>
<dbReference type="EMBL" id="CCEJ010000003">
    <property type="protein sequence ID" value="CDR33525.1"/>
    <property type="molecule type" value="Genomic_DNA"/>
</dbReference>
<reference evidence="2" key="2">
    <citation type="submission" date="2014-09" db="EMBL/GenBank/DDBJ databases">
        <title>Criblamydia sequanensis harbors a mega-plasmid encoding arsenite resistance.</title>
        <authorList>
            <person name="Bertelli C."/>
            <person name="Goesmann A."/>
            <person name="Greub G."/>
        </authorList>
    </citation>
    <scope>NUCLEOTIDE SEQUENCE [LARGE SCALE GENOMIC DNA]</scope>
    <source>
        <strain evidence="2">CRIB-18</strain>
    </source>
</reference>
<organism evidence="2 3">
    <name type="scientific">Candidatus Criblamydia sequanensis CRIB-18</name>
    <dbReference type="NCBI Taxonomy" id="1437425"/>
    <lineage>
        <taxon>Bacteria</taxon>
        <taxon>Pseudomonadati</taxon>
        <taxon>Chlamydiota</taxon>
        <taxon>Chlamydiia</taxon>
        <taxon>Parachlamydiales</taxon>
        <taxon>Candidatus Criblamydiaceae</taxon>
        <taxon>Candidatus Criblamydia</taxon>
    </lineage>
</organism>
<dbReference type="RefSeq" id="WP_154017613.1">
    <property type="nucleotide sequence ID" value="NZ_CCEJ010000003.1"/>
</dbReference>
<protein>
    <submittedName>
        <fullName evidence="2">Conserved putative membrane protein</fullName>
    </submittedName>
</protein>
<gene>
    <name evidence="2" type="ORF">CSEC_0692</name>
</gene>
<evidence type="ECO:0000313" key="3">
    <source>
        <dbReference type="Proteomes" id="UP000031552"/>
    </source>
</evidence>
<evidence type="ECO:0000313" key="2">
    <source>
        <dbReference type="EMBL" id="CDR33525.1"/>
    </source>
</evidence>
<keyword evidence="1" id="KW-0812">Transmembrane</keyword>
<proteinExistence type="predicted"/>
<dbReference type="STRING" id="1437425.CSEC_0692"/>
<keyword evidence="1" id="KW-0472">Membrane</keyword>
<keyword evidence="3" id="KW-1185">Reference proteome</keyword>
<feature type="transmembrane region" description="Helical" evidence="1">
    <location>
        <begin position="21"/>
        <end position="42"/>
    </location>
</feature>
<accession>A0A090D0W5</accession>
<keyword evidence="1" id="KW-1133">Transmembrane helix</keyword>
<dbReference type="OrthoDB" id="9926828at2"/>
<reference evidence="2" key="1">
    <citation type="submission" date="2013-12" db="EMBL/GenBank/DDBJ databases">
        <authorList>
            <person name="Linke B."/>
        </authorList>
    </citation>
    <scope>NUCLEOTIDE SEQUENCE [LARGE SCALE GENOMIC DNA]</scope>
    <source>
        <strain evidence="2">CRIB-18</strain>
    </source>
</reference>
<dbReference type="Proteomes" id="UP000031552">
    <property type="component" value="Unassembled WGS sequence"/>
</dbReference>
<comment type="caution">
    <text evidence="2">The sequence shown here is derived from an EMBL/GenBank/DDBJ whole genome shotgun (WGS) entry which is preliminary data.</text>
</comment>
<dbReference type="AlphaFoldDB" id="A0A090D0W5"/>
<evidence type="ECO:0000256" key="1">
    <source>
        <dbReference type="SAM" id="Phobius"/>
    </source>
</evidence>
<sequence length="84" mass="9855">MKSIDTVSEWQKKQLERSKKLRFLGFFLIGVSIIASLFAFTFDWEAVQSFWEFSLSLKEREGYYMMSFVFAVMGLFCLKAGARE</sequence>
<name>A0A090D0W5_9BACT</name>